<dbReference type="PROSITE" id="PS51278">
    <property type="entry name" value="GATASE_TYPE_2"/>
    <property type="match status" value="1"/>
</dbReference>
<evidence type="ECO:0000256" key="10">
    <source>
        <dbReference type="HAMAP-Rule" id="MF_00164"/>
    </source>
</evidence>
<dbReference type="CDD" id="cd05008">
    <property type="entry name" value="SIS_GlmS_GlmD_1"/>
    <property type="match status" value="1"/>
</dbReference>
<dbReference type="HAMAP" id="MF_00164">
    <property type="entry name" value="GlmS"/>
    <property type="match status" value="1"/>
</dbReference>
<evidence type="ECO:0000256" key="2">
    <source>
        <dbReference type="ARBA" id="ARBA00004496"/>
    </source>
</evidence>
<dbReference type="SUPFAM" id="SSF56235">
    <property type="entry name" value="N-terminal nucleophile aminohydrolases (Ntn hydrolases)"/>
    <property type="match status" value="1"/>
</dbReference>
<comment type="catalytic activity">
    <reaction evidence="1 10">
        <text>D-fructose 6-phosphate + L-glutamine = D-glucosamine 6-phosphate + L-glutamate</text>
        <dbReference type="Rhea" id="RHEA:13237"/>
        <dbReference type="ChEBI" id="CHEBI:29985"/>
        <dbReference type="ChEBI" id="CHEBI:58359"/>
        <dbReference type="ChEBI" id="CHEBI:58725"/>
        <dbReference type="ChEBI" id="CHEBI:61527"/>
        <dbReference type="EC" id="2.6.1.16"/>
    </reaction>
</comment>
<evidence type="ECO:0000313" key="13">
    <source>
        <dbReference type="EMBL" id="NBI34396.1"/>
    </source>
</evidence>
<dbReference type="CDD" id="cd05009">
    <property type="entry name" value="SIS_GlmS_GlmD_2"/>
    <property type="match status" value="1"/>
</dbReference>
<dbReference type="NCBIfam" id="TIGR01135">
    <property type="entry name" value="glmS"/>
    <property type="match status" value="1"/>
</dbReference>
<comment type="subunit">
    <text evidence="10">Homodimer.</text>
</comment>
<evidence type="ECO:0000256" key="5">
    <source>
        <dbReference type="ARBA" id="ARBA00022490"/>
    </source>
</evidence>
<dbReference type="InterPro" id="IPR047084">
    <property type="entry name" value="GFAT_N"/>
</dbReference>
<dbReference type="GO" id="GO:0005829">
    <property type="term" value="C:cytosol"/>
    <property type="evidence" value="ECO:0007669"/>
    <property type="project" value="TreeGrafter"/>
</dbReference>
<evidence type="ECO:0000256" key="3">
    <source>
        <dbReference type="ARBA" id="ARBA00012916"/>
    </source>
</evidence>
<dbReference type="Pfam" id="PF13522">
    <property type="entry name" value="GATase_6"/>
    <property type="match status" value="1"/>
</dbReference>
<dbReference type="GO" id="GO:0005975">
    <property type="term" value="P:carbohydrate metabolic process"/>
    <property type="evidence" value="ECO:0007669"/>
    <property type="project" value="UniProtKB-UniRule"/>
</dbReference>
<dbReference type="GO" id="GO:0006002">
    <property type="term" value="P:fructose 6-phosphate metabolic process"/>
    <property type="evidence" value="ECO:0007669"/>
    <property type="project" value="TreeGrafter"/>
</dbReference>
<evidence type="ECO:0000256" key="6">
    <source>
        <dbReference type="ARBA" id="ARBA00022576"/>
    </source>
</evidence>
<evidence type="ECO:0000259" key="11">
    <source>
        <dbReference type="PROSITE" id="PS51278"/>
    </source>
</evidence>
<dbReference type="Gene3D" id="3.40.50.10490">
    <property type="entry name" value="Glucose-6-phosphate isomerase like protein, domain 1"/>
    <property type="match status" value="2"/>
</dbReference>
<protein>
    <recommendedName>
        <fullName evidence="4 10">Glutamine--fructose-6-phosphate aminotransferase [isomerizing]</fullName>
        <ecNumber evidence="3 10">2.6.1.16</ecNumber>
    </recommendedName>
    <alternativeName>
        <fullName evidence="10">D-fructose-6-phosphate amidotransferase</fullName>
    </alternativeName>
    <alternativeName>
        <fullName evidence="10">GFAT</fullName>
    </alternativeName>
    <alternativeName>
        <fullName evidence="10">Glucosamine-6-phosphate synthase</fullName>
    </alternativeName>
    <alternativeName>
        <fullName evidence="10">Hexosephosphate aminotransferase</fullName>
    </alternativeName>
    <alternativeName>
        <fullName evidence="10">L-glutamine--D-fructose-6-phosphate amidotransferase</fullName>
    </alternativeName>
</protein>
<sequence length="614" mass="65500">MCGIVGYTGSNQAKDILLSGLGRLEYRGYDSAGVAIQEGGALEVIHRKGKVSSLAHTLGHFDLAGTCGIGHTRWATHGKPSEANAHPHTSCDGRVAVVHNGIIENFAELREELASRGHVFTSQTDTEVVAHLVEEALAEGQGLLEAVRTATEHLVGAYALAVVSADSPGTIVAARKDSPLVVGLAEDGLYLASDIIAMIDATRNVVVLRDGDTAKLTFSEAEGPRATFYDASGEAFQPEPTYIDWDLDVAEKGGYPDFMLKEIHEQPRVIRDTLAGRLVGGSLAIDELDMSVEELNLVDRVYVIACGTSYHAGLIAKNLIEGWARIPCEVEVASEFRYRNPIITPTTLVVAVSQSGETADTLAAIRDAKVKGARVFGITNVVGSPVARESDGVIYTKANKEIAVASTKSFLGQVVSLTLLALLLAQVKGKLKMNQVRLLFRELADTAEQVETILQDTSAIDEAALACKDAASALFVGRGMGAAVSYEGALKLKEISYLHAEAYAAGEMKHGPIALIDEGFPVIAVATKSPVYDKLVSNLQESKARGAKIVAIATEGDQEIKRYADHVIYIPKVRDAFTAITASVPLQLFARSIALLRGCDVDQPRNLAKSVTVE</sequence>
<dbReference type="FunFam" id="3.40.50.10490:FF:000001">
    <property type="entry name" value="Glutamine--fructose-6-phosphate aminotransferase [isomerizing]"/>
    <property type="match status" value="1"/>
</dbReference>
<dbReference type="PANTHER" id="PTHR10937:SF0">
    <property type="entry name" value="GLUTAMINE--FRUCTOSE-6-PHOSPHATE TRANSAMINASE (ISOMERIZING)"/>
    <property type="match status" value="1"/>
</dbReference>
<keyword evidence="9" id="KW-0315">Glutamine amidotransferase</keyword>
<name>A0A7C9JDM0_9BACT</name>
<evidence type="ECO:0000256" key="9">
    <source>
        <dbReference type="ARBA" id="ARBA00022962"/>
    </source>
</evidence>
<dbReference type="PANTHER" id="PTHR10937">
    <property type="entry name" value="GLUCOSAMINE--FRUCTOSE-6-PHOSPHATE AMINOTRANSFERASE, ISOMERIZING"/>
    <property type="match status" value="1"/>
</dbReference>
<feature type="domain" description="Glutamine amidotransferase type-2" evidence="11">
    <location>
        <begin position="2"/>
        <end position="219"/>
    </location>
</feature>
<dbReference type="EC" id="2.6.1.16" evidence="3 10"/>
<feature type="domain" description="SIS" evidence="12">
    <location>
        <begin position="463"/>
        <end position="604"/>
    </location>
</feature>
<dbReference type="InterPro" id="IPR035490">
    <property type="entry name" value="GlmS/FrlB_SIS"/>
</dbReference>
<feature type="active site" description="Nucleophile; for GATase activity" evidence="10">
    <location>
        <position position="2"/>
    </location>
</feature>
<dbReference type="SUPFAM" id="SSF53697">
    <property type="entry name" value="SIS domain"/>
    <property type="match status" value="1"/>
</dbReference>
<gene>
    <name evidence="10 13" type="primary">glmS</name>
    <name evidence="13" type="ORF">D1639_04990</name>
</gene>
<feature type="active site" description="For Fru-6P isomerization activity" evidence="10">
    <location>
        <position position="609"/>
    </location>
</feature>
<dbReference type="InterPro" id="IPR005855">
    <property type="entry name" value="GFAT"/>
</dbReference>
<evidence type="ECO:0000256" key="1">
    <source>
        <dbReference type="ARBA" id="ARBA00001031"/>
    </source>
</evidence>
<dbReference type="Gene3D" id="3.60.20.10">
    <property type="entry name" value="Glutamine Phosphoribosylpyrophosphate, subunit 1, domain 1"/>
    <property type="match status" value="1"/>
</dbReference>
<dbReference type="Pfam" id="PF01380">
    <property type="entry name" value="SIS"/>
    <property type="match status" value="2"/>
</dbReference>
<dbReference type="NCBIfam" id="NF001484">
    <property type="entry name" value="PRK00331.1"/>
    <property type="match status" value="1"/>
</dbReference>
<comment type="caution">
    <text evidence="13">The sequence shown here is derived from an EMBL/GenBank/DDBJ whole genome shotgun (WGS) entry which is preliminary data.</text>
</comment>
<dbReference type="FunFam" id="3.60.20.10:FF:000006">
    <property type="entry name" value="Glutamine--fructose-6-phosphate aminotransferase [isomerizing]"/>
    <property type="match status" value="1"/>
</dbReference>
<dbReference type="InterPro" id="IPR017932">
    <property type="entry name" value="GATase_2_dom"/>
</dbReference>
<evidence type="ECO:0000256" key="7">
    <source>
        <dbReference type="ARBA" id="ARBA00022679"/>
    </source>
</evidence>
<dbReference type="PROSITE" id="PS51464">
    <property type="entry name" value="SIS"/>
    <property type="match status" value="2"/>
</dbReference>
<keyword evidence="8" id="KW-0677">Repeat</keyword>
<evidence type="ECO:0000256" key="4">
    <source>
        <dbReference type="ARBA" id="ARBA00016090"/>
    </source>
</evidence>
<evidence type="ECO:0000256" key="8">
    <source>
        <dbReference type="ARBA" id="ARBA00022737"/>
    </source>
</evidence>
<dbReference type="AlphaFoldDB" id="A0A7C9JDM0"/>
<feature type="initiator methionine" description="Removed" evidence="10">
    <location>
        <position position="1"/>
    </location>
</feature>
<dbReference type="GO" id="GO:0097367">
    <property type="term" value="F:carbohydrate derivative binding"/>
    <property type="evidence" value="ECO:0007669"/>
    <property type="project" value="InterPro"/>
</dbReference>
<keyword evidence="5 10" id="KW-0963">Cytoplasm</keyword>
<dbReference type="GO" id="GO:0006047">
    <property type="term" value="P:UDP-N-acetylglucosamine metabolic process"/>
    <property type="evidence" value="ECO:0007669"/>
    <property type="project" value="TreeGrafter"/>
</dbReference>
<dbReference type="InterPro" id="IPR001347">
    <property type="entry name" value="SIS_dom"/>
</dbReference>
<dbReference type="GO" id="GO:0004360">
    <property type="term" value="F:glutamine-fructose-6-phosphate transaminase (isomerizing) activity"/>
    <property type="evidence" value="ECO:0007669"/>
    <property type="project" value="UniProtKB-UniRule"/>
</dbReference>
<proteinExistence type="inferred from homology"/>
<dbReference type="CDD" id="cd00714">
    <property type="entry name" value="GFAT"/>
    <property type="match status" value="1"/>
</dbReference>
<organism evidence="13">
    <name type="scientific">Muribaculaceae bacterium Z82</name>
    <dbReference type="NCBI Taxonomy" id="2304548"/>
    <lineage>
        <taxon>Bacteria</taxon>
        <taxon>Pseudomonadati</taxon>
        <taxon>Bacteroidota</taxon>
        <taxon>Bacteroidia</taxon>
        <taxon>Bacteroidales</taxon>
        <taxon>Muribaculaceae</taxon>
    </lineage>
</organism>
<dbReference type="EMBL" id="QWKH01000026">
    <property type="protein sequence ID" value="NBI34396.1"/>
    <property type="molecule type" value="Genomic_DNA"/>
</dbReference>
<feature type="domain" description="SIS" evidence="12">
    <location>
        <begin position="291"/>
        <end position="430"/>
    </location>
</feature>
<evidence type="ECO:0000259" key="12">
    <source>
        <dbReference type="PROSITE" id="PS51464"/>
    </source>
</evidence>
<dbReference type="InterPro" id="IPR029055">
    <property type="entry name" value="Ntn_hydrolases_N"/>
</dbReference>
<accession>A0A7C9JDM0</accession>
<dbReference type="InterPro" id="IPR046348">
    <property type="entry name" value="SIS_dom_sf"/>
</dbReference>
<reference evidence="13" key="1">
    <citation type="submission" date="2018-08" db="EMBL/GenBank/DDBJ databases">
        <title>Murine metabolic-syndrome-specific gut microbial biobank.</title>
        <authorList>
            <person name="Liu C."/>
        </authorList>
    </citation>
    <scope>NUCLEOTIDE SEQUENCE [LARGE SCALE GENOMIC DNA]</scope>
    <source>
        <strain evidence="13">Z82</strain>
    </source>
</reference>
<dbReference type="GO" id="GO:0006487">
    <property type="term" value="P:protein N-linked glycosylation"/>
    <property type="evidence" value="ECO:0007669"/>
    <property type="project" value="TreeGrafter"/>
</dbReference>
<comment type="subcellular location">
    <subcellularLocation>
        <location evidence="2 10">Cytoplasm</location>
    </subcellularLocation>
</comment>
<comment type="function">
    <text evidence="10">Catalyzes the first step in hexosamine metabolism, converting fructose-6P into glucosamine-6P using glutamine as a nitrogen source.</text>
</comment>
<keyword evidence="7 10" id="KW-0808">Transferase</keyword>
<keyword evidence="6 10" id="KW-0032">Aminotransferase</keyword>
<dbReference type="InterPro" id="IPR035466">
    <property type="entry name" value="GlmS/AgaS_SIS"/>
</dbReference>